<name>A0A5B0W904_RHITR</name>
<dbReference type="EMBL" id="VNIP01000006">
    <property type="protein sequence ID" value="KAA1182621.1"/>
    <property type="molecule type" value="Genomic_DNA"/>
</dbReference>
<dbReference type="Proteomes" id="UP000323608">
    <property type="component" value="Unassembled WGS sequence"/>
</dbReference>
<feature type="chain" id="PRO_5022698014" evidence="1">
    <location>
        <begin position="20"/>
        <end position="111"/>
    </location>
</feature>
<feature type="signal peptide" evidence="1">
    <location>
        <begin position="1"/>
        <end position="19"/>
    </location>
</feature>
<evidence type="ECO:0000313" key="2">
    <source>
        <dbReference type="EMBL" id="KAA1182621.1"/>
    </source>
</evidence>
<evidence type="ECO:0000256" key="1">
    <source>
        <dbReference type="SAM" id="SignalP"/>
    </source>
</evidence>
<protein>
    <submittedName>
        <fullName evidence="2">Uncharacterized protein</fullName>
    </submittedName>
</protein>
<comment type="caution">
    <text evidence="2">The sequence shown here is derived from an EMBL/GenBank/DDBJ whole genome shotgun (WGS) entry which is preliminary data.</text>
</comment>
<proteinExistence type="predicted"/>
<keyword evidence="1" id="KW-0732">Signal</keyword>
<dbReference type="OrthoDB" id="7871245at2"/>
<evidence type="ECO:0000313" key="3">
    <source>
        <dbReference type="Proteomes" id="UP000323608"/>
    </source>
</evidence>
<organism evidence="2 3">
    <name type="scientific">Rhizobium tropici</name>
    <dbReference type="NCBI Taxonomy" id="398"/>
    <lineage>
        <taxon>Bacteria</taxon>
        <taxon>Pseudomonadati</taxon>
        <taxon>Pseudomonadota</taxon>
        <taxon>Alphaproteobacteria</taxon>
        <taxon>Hyphomicrobiales</taxon>
        <taxon>Rhizobiaceae</taxon>
        <taxon>Rhizobium/Agrobacterium group</taxon>
        <taxon>Rhizobium</taxon>
    </lineage>
</organism>
<sequence length="111" mass="12365">MRGILAFVFFLLSAASALAHEAPSGWSYDPYCCSGDSKTGDCEMIPSRTVTIVPGGYRVTLNPGDHRYVTHAHIFNLPQRKTMRSPDGAYHLCLFPDENTPRCFYAPDMAY</sequence>
<reference evidence="2 3" key="1">
    <citation type="submission" date="2019-07" db="EMBL/GenBank/DDBJ databases">
        <title>The Draft Genome Sequence of Rhizobium tropici SARCC-755 Associated with Superior Nodulation on Pigeonpea (Cajanus cajan (L.) Millsp.).</title>
        <authorList>
            <person name="Bopape F.L."/>
            <person name="Hassen A.I."/>
            <person name="Swanevelder Z.H."/>
            <person name="Gwata E.T."/>
        </authorList>
    </citation>
    <scope>NUCLEOTIDE SEQUENCE [LARGE SCALE GENOMIC DNA]</scope>
    <source>
        <strain evidence="2 3">SARCC-755</strain>
    </source>
</reference>
<accession>A0A5B0W904</accession>
<dbReference type="AlphaFoldDB" id="A0A5B0W904"/>
<gene>
    <name evidence="2" type="ORF">FP026_11160</name>
</gene>
<dbReference type="RefSeq" id="WP_149634681.1">
    <property type="nucleotide sequence ID" value="NZ_VNIP01000006.1"/>
</dbReference>